<evidence type="ECO:0000313" key="1">
    <source>
        <dbReference type="EMBL" id="MCV2232166.1"/>
    </source>
</evidence>
<evidence type="ECO:0000313" key="2">
    <source>
        <dbReference type="Proteomes" id="UP001177160"/>
    </source>
</evidence>
<dbReference type="EMBL" id="JAOVQM010000003">
    <property type="protein sequence ID" value="MCV2232166.1"/>
    <property type="molecule type" value="Genomic_DNA"/>
</dbReference>
<proteinExistence type="predicted"/>
<dbReference type="InterPro" id="IPR011051">
    <property type="entry name" value="RmlC_Cupin_sf"/>
</dbReference>
<protein>
    <recommendedName>
        <fullName evidence="3">Cupin domain-containing protein</fullName>
    </recommendedName>
</protein>
<accession>A0ABT2Y601</accession>
<comment type="caution">
    <text evidence="1">The sequence shown here is derived from an EMBL/GenBank/DDBJ whole genome shotgun (WGS) entry which is preliminary data.</text>
</comment>
<name>A0ABT2Y601_9MOLU</name>
<keyword evidence="2" id="KW-1185">Reference proteome</keyword>
<dbReference type="Gene3D" id="2.60.120.10">
    <property type="entry name" value="Jelly Rolls"/>
    <property type="match status" value="1"/>
</dbReference>
<sequence>MKGIEIHQFNGIGYQKLFHFQSWRIAILNYIDELLPENIHRFQAHNLTDEAFVLLEGACTLFIYEDDQIVPIHMEKHQIYNIKKGVFHSHTLSKTCKLLIIEEENTSDDNSPMMYLTLEQRNQLVALARLNHGL</sequence>
<dbReference type="Proteomes" id="UP001177160">
    <property type="component" value="Unassembled WGS sequence"/>
</dbReference>
<dbReference type="RefSeq" id="WP_263608347.1">
    <property type="nucleotide sequence ID" value="NZ_JAOVQM010000003.1"/>
</dbReference>
<organism evidence="1 2">
    <name type="scientific">Paracholeplasma manati</name>
    <dbReference type="NCBI Taxonomy" id="591373"/>
    <lineage>
        <taxon>Bacteria</taxon>
        <taxon>Bacillati</taxon>
        <taxon>Mycoplasmatota</taxon>
        <taxon>Mollicutes</taxon>
        <taxon>Acholeplasmatales</taxon>
        <taxon>Acholeplasmataceae</taxon>
        <taxon>Paracholeplasma</taxon>
    </lineage>
</organism>
<evidence type="ECO:0008006" key="3">
    <source>
        <dbReference type="Google" id="ProtNLM"/>
    </source>
</evidence>
<dbReference type="SUPFAM" id="SSF51182">
    <property type="entry name" value="RmlC-like cupins"/>
    <property type="match status" value="1"/>
</dbReference>
<reference evidence="1" key="1">
    <citation type="submission" date="2022-09" db="EMBL/GenBank/DDBJ databases">
        <title>Novel Mycoplasma species identified in domestic and wild animals.</title>
        <authorList>
            <person name="Volokhov D.V."/>
            <person name="Furtak V.A."/>
            <person name="Zagorodnyaya T.A."/>
        </authorList>
    </citation>
    <scope>NUCLEOTIDE SEQUENCE</scope>
    <source>
        <strain evidence="1">Oakley</strain>
    </source>
</reference>
<dbReference type="InterPro" id="IPR014710">
    <property type="entry name" value="RmlC-like_jellyroll"/>
</dbReference>
<gene>
    <name evidence="1" type="ORF">N7548_04920</name>
</gene>